<keyword evidence="1" id="KW-0677">Repeat</keyword>
<dbReference type="PROSITE" id="PS50088">
    <property type="entry name" value="ANK_REPEAT"/>
    <property type="match status" value="2"/>
</dbReference>
<gene>
    <name evidence="4" type="ORF">DAQ1742_00939</name>
</gene>
<dbReference type="KEGG" id="daq:DAQ1742_00939"/>
<dbReference type="InterPro" id="IPR002110">
    <property type="entry name" value="Ankyrin_rpt"/>
</dbReference>
<dbReference type="InterPro" id="IPR036770">
    <property type="entry name" value="Ankyrin_rpt-contain_sf"/>
</dbReference>
<sequence>MAWFTGDTGSDSRTIKHTRHDKGTIIMKPLLPLLLLLALTSALAQLPASPPALTPPTQATASVAVPVDNEQALQTQLNRYLWDAARSGNNAMIEEFIHAGYNLNTPDEKGYTAVILAAYHGRDDTLALLLANGADPCQQDKRGNSALMGAVFKGELKIAQRLMAAKCNPNLRNHAGQTAAMYASLFQRSEILSALQEKGADMNATDAFGNSVQTLAQGDVRGH</sequence>
<keyword evidence="2 3" id="KW-0040">ANK repeat</keyword>
<evidence type="ECO:0000256" key="3">
    <source>
        <dbReference type="PROSITE-ProRule" id="PRU00023"/>
    </source>
</evidence>
<dbReference type="SMART" id="SM00248">
    <property type="entry name" value="ANK"/>
    <property type="match status" value="4"/>
</dbReference>
<dbReference type="GO" id="GO:0085020">
    <property type="term" value="P:protein K6-linked ubiquitination"/>
    <property type="evidence" value="ECO:0007669"/>
    <property type="project" value="TreeGrafter"/>
</dbReference>
<dbReference type="Pfam" id="PF12796">
    <property type="entry name" value="Ank_2"/>
    <property type="match status" value="1"/>
</dbReference>
<keyword evidence="5" id="KW-1185">Reference proteome</keyword>
<dbReference type="PANTHER" id="PTHR24171">
    <property type="entry name" value="ANKYRIN REPEAT DOMAIN-CONTAINING PROTEIN 39-RELATED"/>
    <property type="match status" value="1"/>
</dbReference>
<organism evidence="4 5">
    <name type="scientific">Dickeya aquatica</name>
    <dbReference type="NCBI Taxonomy" id="1401087"/>
    <lineage>
        <taxon>Bacteria</taxon>
        <taxon>Pseudomonadati</taxon>
        <taxon>Pseudomonadota</taxon>
        <taxon>Gammaproteobacteria</taxon>
        <taxon>Enterobacterales</taxon>
        <taxon>Pectobacteriaceae</taxon>
        <taxon>Dickeya</taxon>
    </lineage>
</organism>
<dbReference type="Gene3D" id="1.25.40.20">
    <property type="entry name" value="Ankyrin repeat-containing domain"/>
    <property type="match status" value="1"/>
</dbReference>
<reference evidence="4 5" key="1">
    <citation type="submission" date="2016-09" db="EMBL/GenBank/DDBJ databases">
        <authorList>
            <person name="Reverchon S."/>
            <person name="Nasser W."/>
            <person name="Leonard S."/>
            <person name="Brochier C."/>
            <person name="Duprey A."/>
        </authorList>
    </citation>
    <scope>NUCLEOTIDE SEQUENCE [LARGE SCALE GENOMIC DNA]</scope>
    <source>
        <strain evidence="4 5">174/2</strain>
    </source>
</reference>
<dbReference type="EMBL" id="LT615367">
    <property type="protein sequence ID" value="SLM61992.1"/>
    <property type="molecule type" value="Genomic_DNA"/>
</dbReference>
<feature type="repeat" description="ANK" evidence="3">
    <location>
        <begin position="109"/>
        <end position="141"/>
    </location>
</feature>
<dbReference type="PANTHER" id="PTHR24171:SF8">
    <property type="entry name" value="BRCA1-ASSOCIATED RING DOMAIN PROTEIN 1"/>
    <property type="match status" value="1"/>
</dbReference>
<evidence type="ECO:0000256" key="1">
    <source>
        <dbReference type="ARBA" id="ARBA00022737"/>
    </source>
</evidence>
<dbReference type="GO" id="GO:0004842">
    <property type="term" value="F:ubiquitin-protein transferase activity"/>
    <property type="evidence" value="ECO:0007669"/>
    <property type="project" value="TreeGrafter"/>
</dbReference>
<dbReference type="AlphaFoldDB" id="A0A375A787"/>
<evidence type="ECO:0000256" key="2">
    <source>
        <dbReference type="ARBA" id="ARBA00023043"/>
    </source>
</evidence>
<evidence type="ECO:0000313" key="5">
    <source>
        <dbReference type="Proteomes" id="UP000294820"/>
    </source>
</evidence>
<feature type="repeat" description="ANK" evidence="3">
    <location>
        <begin position="175"/>
        <end position="207"/>
    </location>
</feature>
<dbReference type="PROSITE" id="PS50297">
    <property type="entry name" value="ANK_REP_REGION"/>
    <property type="match status" value="1"/>
</dbReference>
<evidence type="ECO:0000313" key="4">
    <source>
        <dbReference type="EMBL" id="SLM61992.1"/>
    </source>
</evidence>
<dbReference type="Proteomes" id="UP000294820">
    <property type="component" value="Chromosome 1"/>
</dbReference>
<proteinExistence type="predicted"/>
<name>A0A375A787_9GAMM</name>
<protein>
    <submittedName>
        <fullName evidence="4">FOG: Ankyrin repeat</fullName>
    </submittedName>
</protein>
<accession>A0A375A787</accession>
<dbReference type="SUPFAM" id="SSF48403">
    <property type="entry name" value="Ankyrin repeat"/>
    <property type="match status" value="1"/>
</dbReference>